<sequence>MRYREFLAALRKAQKEAAQHGVQLCLIGGMAVSVWGTPRATNDVDFLIWHPDRTGLDRFFRALREAYPESDYFPITEGMIARSLRVAYPGGLHINWIEPRYGWQVEMLQRAPLIQIGRTALPVIDVVDLIAMKLKAGGAKGDADASNLFQTIRGQPTLVQRLQDVASRLRVDRKLTRLIHAKR</sequence>
<gene>
    <name evidence="1" type="ORF">K8G79_02315</name>
</gene>
<dbReference type="InterPro" id="IPR043519">
    <property type="entry name" value="NT_sf"/>
</dbReference>
<protein>
    <submittedName>
        <fullName evidence="1">Nucleotidyltransferase</fullName>
    </submittedName>
</protein>
<evidence type="ECO:0000313" key="1">
    <source>
        <dbReference type="EMBL" id="MBZ0158974.1"/>
    </source>
</evidence>
<comment type="caution">
    <text evidence="1">The sequence shown here is derived from an EMBL/GenBank/DDBJ whole genome shotgun (WGS) entry which is preliminary data.</text>
</comment>
<dbReference type="Proteomes" id="UP001197609">
    <property type="component" value="Unassembled WGS sequence"/>
</dbReference>
<proteinExistence type="predicted"/>
<dbReference type="EMBL" id="JAIOIU010000029">
    <property type="protein sequence ID" value="MBZ0158974.1"/>
    <property type="molecule type" value="Genomic_DNA"/>
</dbReference>
<dbReference type="Gene3D" id="3.30.460.40">
    <property type="match status" value="1"/>
</dbReference>
<reference evidence="1 2" key="1">
    <citation type="journal article" date="2021" name="bioRxiv">
        <title>Unraveling nitrogen, sulfur and carbon metabolic pathways and microbial community transcriptional responses to substrate deprivation and toxicity stresses in a bioreactor mimicking anoxic brackish coastal sediment conditions.</title>
        <authorList>
            <person name="Martins P.D."/>
            <person name="Echeveste M.J."/>
            <person name="Arshad A."/>
            <person name="Kurth J."/>
            <person name="Ouboter H."/>
            <person name="Jetten M.S.M."/>
            <person name="Welte C.U."/>
        </authorList>
    </citation>
    <scope>NUCLEOTIDE SEQUENCE [LARGE SCALE GENOMIC DNA]</scope>
    <source>
        <strain evidence="1">MAG_38</strain>
    </source>
</reference>
<dbReference type="AlphaFoldDB" id="A0AAJ1AGQ2"/>
<name>A0AAJ1AGQ2_9BACT</name>
<organism evidence="1 2">
    <name type="scientific">Candidatus Methylomirabilis tolerans</name>
    <dbReference type="NCBI Taxonomy" id="3123416"/>
    <lineage>
        <taxon>Bacteria</taxon>
        <taxon>Candidatus Methylomirabilota</taxon>
        <taxon>Candidatus Methylomirabilia</taxon>
        <taxon>Candidatus Methylomirabilales</taxon>
        <taxon>Candidatus Methylomirabilaceae</taxon>
        <taxon>Candidatus Methylomirabilis</taxon>
    </lineage>
</organism>
<dbReference type="SUPFAM" id="SSF81301">
    <property type="entry name" value="Nucleotidyltransferase"/>
    <property type="match status" value="1"/>
</dbReference>
<evidence type="ECO:0000313" key="2">
    <source>
        <dbReference type="Proteomes" id="UP001197609"/>
    </source>
</evidence>
<accession>A0AAJ1AGQ2</accession>